<evidence type="ECO:0000256" key="3">
    <source>
        <dbReference type="ARBA" id="ARBA00022946"/>
    </source>
</evidence>
<dbReference type="AlphaFoldDB" id="A0A6J3JYW3"/>
<accession>A0A6J3JYW3</accession>
<keyword evidence="4 6" id="KW-0496">Mitochondrion</keyword>
<name>A0A6J3JYW3_9HYME</name>
<organism evidence="7 8">
    <name type="scientific">Bombus vosnesenskii</name>
    <dbReference type="NCBI Taxonomy" id="207650"/>
    <lineage>
        <taxon>Eukaryota</taxon>
        <taxon>Metazoa</taxon>
        <taxon>Ecdysozoa</taxon>
        <taxon>Arthropoda</taxon>
        <taxon>Hexapoda</taxon>
        <taxon>Insecta</taxon>
        <taxon>Pterygota</taxon>
        <taxon>Neoptera</taxon>
        <taxon>Endopterygota</taxon>
        <taxon>Hymenoptera</taxon>
        <taxon>Apocrita</taxon>
        <taxon>Aculeata</taxon>
        <taxon>Apoidea</taxon>
        <taxon>Anthophila</taxon>
        <taxon>Apidae</taxon>
        <taxon>Bombus</taxon>
        <taxon>Pyrobombus</taxon>
    </lineage>
</organism>
<evidence type="ECO:0000256" key="1">
    <source>
        <dbReference type="ARBA" id="ARBA00004305"/>
    </source>
</evidence>
<evidence type="ECO:0000313" key="8">
    <source>
        <dbReference type="RefSeq" id="XP_033346023.1"/>
    </source>
</evidence>
<dbReference type="GO" id="GO:0034553">
    <property type="term" value="P:mitochondrial respiratory chain complex II assembly"/>
    <property type="evidence" value="ECO:0007669"/>
    <property type="project" value="UniProtKB-UniRule"/>
</dbReference>
<keyword evidence="5 6" id="KW-0143">Chaperone</keyword>
<protein>
    <recommendedName>
        <fullName evidence="6">Succinate dehydrogenase assembly factor 3</fullName>
        <shortName evidence="6">SDH assembly factor 3</shortName>
        <shortName evidence="6">SDHAF3</shortName>
    </recommendedName>
</protein>
<evidence type="ECO:0000256" key="4">
    <source>
        <dbReference type="ARBA" id="ARBA00023128"/>
    </source>
</evidence>
<dbReference type="CTD" id="57001"/>
<comment type="similarity">
    <text evidence="2 6">Belongs to the complex I LYR family. SDHAF3 subfamily.</text>
</comment>
<comment type="subcellular location">
    <subcellularLocation>
        <location evidence="1 6">Mitochondrion matrix</location>
    </subcellularLocation>
</comment>
<dbReference type="Pfam" id="PF13233">
    <property type="entry name" value="Complex1_LYR_2"/>
    <property type="match status" value="1"/>
</dbReference>
<comment type="subunit">
    <text evidence="6">Interacts with the iron-sulfur protein subunit within the SDH catalytic dimer.</text>
</comment>
<reference evidence="8" key="1">
    <citation type="submission" date="2025-08" db="UniProtKB">
        <authorList>
            <consortium name="RefSeq"/>
        </authorList>
    </citation>
    <scope>IDENTIFICATION</scope>
    <source>
        <tissue evidence="8">Muscle</tissue>
    </source>
</reference>
<evidence type="ECO:0000256" key="6">
    <source>
        <dbReference type="RuleBase" id="RU368039"/>
    </source>
</evidence>
<dbReference type="Proteomes" id="UP000504631">
    <property type="component" value="Unplaced"/>
</dbReference>
<keyword evidence="3" id="KW-0809">Transit peptide</keyword>
<dbReference type="RefSeq" id="XP_033346023.1">
    <property type="nucleotide sequence ID" value="XM_033490132.1"/>
</dbReference>
<dbReference type="CDD" id="cd20270">
    <property type="entry name" value="Complex1_LYR_SDHAF3_LYRM10"/>
    <property type="match status" value="1"/>
</dbReference>
<dbReference type="InterPro" id="IPR008381">
    <property type="entry name" value="SDHAF3/Sdh7"/>
</dbReference>
<dbReference type="GO" id="GO:0005759">
    <property type="term" value="C:mitochondrial matrix"/>
    <property type="evidence" value="ECO:0007669"/>
    <property type="project" value="UniProtKB-SubCell"/>
</dbReference>
<evidence type="ECO:0000313" key="7">
    <source>
        <dbReference type="Proteomes" id="UP000504631"/>
    </source>
</evidence>
<gene>
    <name evidence="8" type="primary">LOC117231571</name>
</gene>
<comment type="function">
    <text evidence="6">Plays an essential role in the assembly of succinate dehydrogenase (SDH), an enzyme complex (also referred to as respiratory complex II) that is a component of both the tricarboxylic acid (TCA) cycle and the mitochondrial electron transport chain, and which couples the oxidation of succinate to fumarate with the reduction of ubiquinone (coenzyme Q) to ubiquinol. Promotes maturation of the iron-sulfur protein subunit of the SDH catalytic dimer, protecting it from the deleterious effects of oxidants. May act together with SDHAF1.</text>
</comment>
<sequence>MSNLSHVQRVRVLYKAILRLHRGLPAEIQAVGTSYVQDEFRRHKNCDEATAAIFLKEWTEYAIMLTKQLGLKGPHTAKPLGKNLKEEDLDKFRNEQMYQLYELMIAATGKTNNDGKDK</sequence>
<dbReference type="GeneID" id="117231571"/>
<dbReference type="PANTHER" id="PTHR13137:SF6">
    <property type="entry name" value="SUCCINATE DEHYDROGENASE ASSEMBLY FACTOR 3, MITOCHONDRIAL"/>
    <property type="match status" value="1"/>
</dbReference>
<dbReference type="PANTHER" id="PTHR13137">
    <property type="entry name" value="DC11 ACN9 HOMOLOG"/>
    <property type="match status" value="1"/>
</dbReference>
<dbReference type="KEGG" id="bvk:117231571"/>
<evidence type="ECO:0000256" key="2">
    <source>
        <dbReference type="ARBA" id="ARBA00006020"/>
    </source>
</evidence>
<keyword evidence="7" id="KW-1185">Reference proteome</keyword>
<evidence type="ECO:0000256" key="5">
    <source>
        <dbReference type="ARBA" id="ARBA00023186"/>
    </source>
</evidence>
<dbReference type="GO" id="GO:0006105">
    <property type="term" value="P:succinate metabolic process"/>
    <property type="evidence" value="ECO:0007669"/>
    <property type="project" value="TreeGrafter"/>
</dbReference>
<dbReference type="GO" id="GO:0005758">
    <property type="term" value="C:mitochondrial intermembrane space"/>
    <property type="evidence" value="ECO:0007669"/>
    <property type="project" value="TreeGrafter"/>
</dbReference>
<proteinExistence type="inferred from homology"/>